<dbReference type="OrthoDB" id="5069167at2"/>
<evidence type="ECO:0008006" key="3">
    <source>
        <dbReference type="Google" id="ProtNLM"/>
    </source>
</evidence>
<organism evidence="1 2">
    <name type="scientific">Microbacterium rhizomatis</name>
    <dbReference type="NCBI Taxonomy" id="1631477"/>
    <lineage>
        <taxon>Bacteria</taxon>
        <taxon>Bacillati</taxon>
        <taxon>Actinomycetota</taxon>
        <taxon>Actinomycetes</taxon>
        <taxon>Micrococcales</taxon>
        <taxon>Microbacteriaceae</taxon>
        <taxon>Microbacterium</taxon>
    </lineage>
</organism>
<proteinExistence type="predicted"/>
<sequence length="138" mass="14350">MASIVPAPIILNDCVLVIGTDNYEASVAKVQLDPKTPDVKWKGMTPSAIIPLAGTPEWALTIDYAQDWATTNALAQYLLTNAGQQKAITFKPKKPTTTGPTFTITAVIQPGAIGGALDTVATASVTLQCVGQPVLATA</sequence>
<dbReference type="RefSeq" id="WP_150450466.1">
    <property type="nucleotide sequence ID" value="NZ_VYSA01000006.1"/>
</dbReference>
<keyword evidence="2" id="KW-1185">Reference proteome</keyword>
<name>A0A5J5IYJ4_9MICO</name>
<protein>
    <recommendedName>
        <fullName evidence="3">Phage tail protein</fullName>
    </recommendedName>
</protein>
<dbReference type="Proteomes" id="UP000325827">
    <property type="component" value="Unassembled WGS sequence"/>
</dbReference>
<dbReference type="EMBL" id="VYSA01000006">
    <property type="protein sequence ID" value="KAA9105007.1"/>
    <property type="molecule type" value="Genomic_DNA"/>
</dbReference>
<comment type="caution">
    <text evidence="1">The sequence shown here is derived from an EMBL/GenBank/DDBJ whole genome shotgun (WGS) entry which is preliminary data.</text>
</comment>
<evidence type="ECO:0000313" key="2">
    <source>
        <dbReference type="Proteomes" id="UP000325827"/>
    </source>
</evidence>
<reference evidence="2" key="1">
    <citation type="submission" date="2019-09" db="EMBL/GenBank/DDBJ databases">
        <title>Mumia zhuanghuii sp. nov. isolated from the intestinal contents of plateau pika (Ochotona curzoniae) in the Qinghai-Tibet plateau of China.</title>
        <authorList>
            <person name="Tian Z."/>
        </authorList>
    </citation>
    <scope>NUCLEOTIDE SEQUENCE [LARGE SCALE GENOMIC DNA]</scope>
    <source>
        <strain evidence="2">JCM 30598</strain>
    </source>
</reference>
<dbReference type="AlphaFoldDB" id="A0A5J5IYJ4"/>
<evidence type="ECO:0000313" key="1">
    <source>
        <dbReference type="EMBL" id="KAA9105007.1"/>
    </source>
</evidence>
<gene>
    <name evidence="1" type="ORF">F6B43_18335</name>
</gene>
<accession>A0A5J5IYJ4</accession>